<reference evidence="2" key="1">
    <citation type="journal article" date="2018" name="Nat. Plants">
        <title>Whole-genome landscape of Medicago truncatula symbiotic genes.</title>
        <authorList>
            <person name="Pecrix Y."/>
            <person name="Staton S.E."/>
            <person name="Sallet E."/>
            <person name="Lelandais-Briere C."/>
            <person name="Moreau S."/>
            <person name="Carrere S."/>
            <person name="Blein T."/>
            <person name="Jardinaud M.F."/>
            <person name="Latrasse D."/>
            <person name="Zouine M."/>
            <person name="Zahm M."/>
            <person name="Kreplak J."/>
            <person name="Mayjonade B."/>
            <person name="Satge C."/>
            <person name="Perez M."/>
            <person name="Cauet S."/>
            <person name="Marande W."/>
            <person name="Chantry-Darmon C."/>
            <person name="Lopez-Roques C."/>
            <person name="Bouchez O."/>
            <person name="Berard A."/>
            <person name="Debelle F."/>
            <person name="Munos S."/>
            <person name="Bendahmane A."/>
            <person name="Berges H."/>
            <person name="Niebel A."/>
            <person name="Buitink J."/>
            <person name="Frugier F."/>
            <person name="Benhamed M."/>
            <person name="Crespi M."/>
            <person name="Gouzy J."/>
            <person name="Gamas P."/>
        </authorList>
    </citation>
    <scope>NUCLEOTIDE SEQUENCE [LARGE SCALE GENOMIC DNA]</scope>
    <source>
        <strain evidence="2">cv. Jemalong A17</strain>
    </source>
</reference>
<name>A0A396GQA6_MEDTR</name>
<organism evidence="1 2">
    <name type="scientific">Medicago truncatula</name>
    <name type="common">Barrel medic</name>
    <name type="synonym">Medicago tribuloides</name>
    <dbReference type="NCBI Taxonomy" id="3880"/>
    <lineage>
        <taxon>Eukaryota</taxon>
        <taxon>Viridiplantae</taxon>
        <taxon>Streptophyta</taxon>
        <taxon>Embryophyta</taxon>
        <taxon>Tracheophyta</taxon>
        <taxon>Spermatophyta</taxon>
        <taxon>Magnoliopsida</taxon>
        <taxon>eudicotyledons</taxon>
        <taxon>Gunneridae</taxon>
        <taxon>Pentapetalae</taxon>
        <taxon>rosids</taxon>
        <taxon>fabids</taxon>
        <taxon>Fabales</taxon>
        <taxon>Fabaceae</taxon>
        <taxon>Papilionoideae</taxon>
        <taxon>50 kb inversion clade</taxon>
        <taxon>NPAAA clade</taxon>
        <taxon>Hologalegina</taxon>
        <taxon>IRL clade</taxon>
        <taxon>Trifolieae</taxon>
        <taxon>Medicago</taxon>
    </lineage>
</organism>
<comment type="caution">
    <text evidence="1">The sequence shown here is derived from an EMBL/GenBank/DDBJ whole genome shotgun (WGS) entry which is preliminary data.</text>
</comment>
<dbReference type="EMBL" id="PSQE01000008">
    <property type="protein sequence ID" value="RHN42713.1"/>
    <property type="molecule type" value="Genomic_DNA"/>
</dbReference>
<proteinExistence type="predicted"/>
<dbReference type="AlphaFoldDB" id="A0A396GQA6"/>
<evidence type="ECO:0000313" key="2">
    <source>
        <dbReference type="Proteomes" id="UP000265566"/>
    </source>
</evidence>
<gene>
    <name evidence="1" type="ORF">MtrunA17_Chr8g0379981</name>
</gene>
<protein>
    <submittedName>
        <fullName evidence="1">Uncharacterized protein</fullName>
    </submittedName>
</protein>
<sequence length="73" mass="8619">MYVHACMQEEELVDGKVDWRGRRAVRHKHGGMKVSLLVLGNLRPRISSFSTKKKNKRPRIIWQYIFLESNSHV</sequence>
<accession>A0A396GQA6</accession>
<dbReference type="Gramene" id="rna49196">
    <property type="protein sequence ID" value="RHN42713.1"/>
    <property type="gene ID" value="gene49196"/>
</dbReference>
<dbReference type="Proteomes" id="UP000265566">
    <property type="component" value="Chromosome 8"/>
</dbReference>
<evidence type="ECO:0000313" key="1">
    <source>
        <dbReference type="EMBL" id="RHN42713.1"/>
    </source>
</evidence>